<dbReference type="Pfam" id="PF13228">
    <property type="entry name" value="DUF4037"/>
    <property type="match status" value="1"/>
</dbReference>
<dbReference type="EMBL" id="CP071249">
    <property type="protein sequence ID" value="UUF05591.1"/>
    <property type="molecule type" value="Genomic_DNA"/>
</dbReference>
<dbReference type="Pfam" id="PF18765">
    <property type="entry name" value="Polbeta"/>
    <property type="match status" value="1"/>
</dbReference>
<dbReference type="InterPro" id="IPR043519">
    <property type="entry name" value="NT_sf"/>
</dbReference>
<gene>
    <name evidence="3" type="ORF">J0J69_11080</name>
    <name evidence="4" type="ORF">J0J70_02785</name>
</gene>
<feature type="domain" description="Polymerase beta nucleotidyltransferase" evidence="2">
    <location>
        <begin position="6"/>
        <end position="63"/>
    </location>
</feature>
<dbReference type="Proteomes" id="UP001058072">
    <property type="component" value="Chromosome"/>
</dbReference>
<evidence type="ECO:0000313" key="4">
    <source>
        <dbReference type="EMBL" id="UUF08952.1"/>
    </source>
</evidence>
<keyword evidence="5" id="KW-1185">Reference proteome</keyword>
<accession>A0A9Q9FFT8</accession>
<evidence type="ECO:0000313" key="5">
    <source>
        <dbReference type="Proteomes" id="UP001058016"/>
    </source>
</evidence>
<dbReference type="RefSeq" id="WP_212725040.1">
    <property type="nucleotide sequence ID" value="NZ_CP071249.1"/>
</dbReference>
<dbReference type="InterPro" id="IPR041633">
    <property type="entry name" value="Polbeta"/>
</dbReference>
<dbReference type="EMBL" id="CP071250">
    <property type="protein sequence ID" value="UUF08952.1"/>
    <property type="molecule type" value="Genomic_DNA"/>
</dbReference>
<proteinExistence type="predicted"/>
<name>A0A9Q9FFT8_9FIRM</name>
<evidence type="ECO:0000313" key="3">
    <source>
        <dbReference type="EMBL" id="UUF05591.1"/>
    </source>
</evidence>
<dbReference type="InterPro" id="IPR025117">
    <property type="entry name" value="DUF4037"/>
</dbReference>
<sequence length="270" mass="31527">MEEIIKEIISEYKKLDEVEAITLAGSRATGRNDQQSDIDLDLFITCPISIEKRRSIALKFADQMEIGNEFFGSSDEYILRDFNIDIDICLFNLEDIVNNLHSVMNEYHASTGYTTCFVHNVVNAKLLYDRNGLLKQLQKEYHRRYPHQLKQNIINMNYPILRDAFSSYYHQVEKAIKRQDLNSLNHRVTAFLASYYDIIFAINEMLHPGEKRLLSIIEHSCPIYPPDAQKQIEQLIRNIGINDEVVLKTMNQLVDELQNMLPNELLDNRQ</sequence>
<dbReference type="AlphaFoldDB" id="A0A9Q9FFT8"/>
<evidence type="ECO:0000313" key="6">
    <source>
        <dbReference type="Proteomes" id="UP001058072"/>
    </source>
</evidence>
<evidence type="ECO:0000259" key="1">
    <source>
        <dbReference type="Pfam" id="PF13228"/>
    </source>
</evidence>
<dbReference type="Gene3D" id="3.30.460.10">
    <property type="entry name" value="Beta Polymerase, domain 2"/>
    <property type="match status" value="1"/>
</dbReference>
<dbReference type="Proteomes" id="UP001058016">
    <property type="component" value="Chromosome"/>
</dbReference>
<feature type="domain" description="DUF4037" evidence="1">
    <location>
        <begin position="120"/>
        <end position="211"/>
    </location>
</feature>
<protein>
    <submittedName>
        <fullName evidence="4">DUF4037 domain-containing protein</fullName>
    </submittedName>
</protein>
<organism evidence="4 6">
    <name type="scientific">Turicibacter bilis</name>
    <dbReference type="NCBI Taxonomy" id="2735723"/>
    <lineage>
        <taxon>Bacteria</taxon>
        <taxon>Bacillati</taxon>
        <taxon>Bacillota</taxon>
        <taxon>Erysipelotrichia</taxon>
        <taxon>Erysipelotrichales</taxon>
        <taxon>Turicibacteraceae</taxon>
        <taxon>Turicibacter</taxon>
    </lineage>
</organism>
<reference evidence="4 5" key="1">
    <citation type="submission" date="2021-03" db="EMBL/GenBank/DDBJ databases">
        <title>Comparative Genomics and Metabolomics in the genus Turicibacter.</title>
        <authorList>
            <person name="Maki J."/>
            <person name="Looft T."/>
        </authorList>
    </citation>
    <scope>NUCLEOTIDE SEQUENCE</scope>
    <source>
        <strain evidence="4">ISU324</strain>
        <strain evidence="3 5">MMM721</strain>
    </source>
</reference>
<dbReference type="SUPFAM" id="SSF81301">
    <property type="entry name" value="Nucleotidyltransferase"/>
    <property type="match status" value="1"/>
</dbReference>
<evidence type="ECO:0000259" key="2">
    <source>
        <dbReference type="Pfam" id="PF18765"/>
    </source>
</evidence>